<feature type="repeat" description="WD" evidence="6">
    <location>
        <begin position="287"/>
        <end position="328"/>
    </location>
</feature>
<evidence type="ECO:0000256" key="1">
    <source>
        <dbReference type="ARBA" id="ARBA00022574"/>
    </source>
</evidence>
<dbReference type="Gene3D" id="2.130.10.10">
    <property type="entry name" value="YVTN repeat-like/Quinoprotein amine dehydrogenase"/>
    <property type="match status" value="2"/>
</dbReference>
<keyword evidence="4" id="KW-0863">Zinc-finger</keyword>
<keyword evidence="1 6" id="KW-0853">WD repeat</keyword>
<keyword evidence="2" id="KW-0479">Metal-binding</keyword>
<dbReference type="InterPro" id="IPR037590">
    <property type="entry name" value="WDR24"/>
</dbReference>
<dbReference type="PANTHER" id="PTHR46200">
    <property type="entry name" value="GATOR COMPLEX PROTEIN WDR24"/>
    <property type="match status" value="1"/>
</dbReference>
<evidence type="ECO:0000313" key="8">
    <source>
        <dbReference type="EMBL" id="KZZ88605.1"/>
    </source>
</evidence>
<dbReference type="VEuPathDB" id="FungiDB:AAP_04928"/>
<keyword evidence="9" id="KW-1185">Reference proteome</keyword>
<evidence type="ECO:0000256" key="5">
    <source>
        <dbReference type="ARBA" id="ARBA00022833"/>
    </source>
</evidence>
<keyword evidence="5" id="KW-0862">Zinc</keyword>
<dbReference type="GO" id="GO:0061700">
    <property type="term" value="C:GATOR2 complex"/>
    <property type="evidence" value="ECO:0007669"/>
    <property type="project" value="TreeGrafter"/>
</dbReference>
<feature type="region of interest" description="Disordered" evidence="7">
    <location>
        <begin position="781"/>
        <end position="815"/>
    </location>
</feature>
<dbReference type="GO" id="GO:1904263">
    <property type="term" value="P:positive regulation of TORC1 signaling"/>
    <property type="evidence" value="ECO:0007669"/>
    <property type="project" value="TreeGrafter"/>
</dbReference>
<proteinExistence type="predicted"/>
<dbReference type="InterPro" id="IPR001680">
    <property type="entry name" value="WD40_rpt"/>
</dbReference>
<dbReference type="SMART" id="SM00320">
    <property type="entry name" value="WD40"/>
    <property type="match status" value="6"/>
</dbReference>
<feature type="region of interest" description="Disordered" evidence="7">
    <location>
        <begin position="856"/>
        <end position="877"/>
    </location>
</feature>
<dbReference type="GO" id="GO:0008270">
    <property type="term" value="F:zinc ion binding"/>
    <property type="evidence" value="ECO:0007669"/>
    <property type="project" value="UniProtKB-KW"/>
</dbReference>
<feature type="region of interest" description="Disordered" evidence="7">
    <location>
        <begin position="462"/>
        <end position="529"/>
    </location>
</feature>
<dbReference type="GO" id="GO:0005774">
    <property type="term" value="C:vacuolar membrane"/>
    <property type="evidence" value="ECO:0007669"/>
    <property type="project" value="TreeGrafter"/>
</dbReference>
<evidence type="ECO:0000256" key="4">
    <source>
        <dbReference type="ARBA" id="ARBA00022771"/>
    </source>
</evidence>
<feature type="region of interest" description="Disordered" evidence="7">
    <location>
        <begin position="49"/>
        <end position="84"/>
    </location>
</feature>
<dbReference type="InterPro" id="IPR036322">
    <property type="entry name" value="WD40_repeat_dom_sf"/>
</dbReference>
<organism evidence="8 9">
    <name type="scientific">Ascosphaera apis ARSEF 7405</name>
    <dbReference type="NCBI Taxonomy" id="392613"/>
    <lineage>
        <taxon>Eukaryota</taxon>
        <taxon>Fungi</taxon>
        <taxon>Dikarya</taxon>
        <taxon>Ascomycota</taxon>
        <taxon>Pezizomycotina</taxon>
        <taxon>Eurotiomycetes</taxon>
        <taxon>Eurotiomycetidae</taxon>
        <taxon>Onygenales</taxon>
        <taxon>Ascosphaeraceae</taxon>
        <taxon>Ascosphaera</taxon>
    </lineage>
</organism>
<feature type="compositionally biased region" description="Polar residues" evidence="7">
    <location>
        <begin position="472"/>
        <end position="496"/>
    </location>
</feature>
<evidence type="ECO:0000256" key="2">
    <source>
        <dbReference type="ARBA" id="ARBA00022723"/>
    </source>
</evidence>
<dbReference type="OrthoDB" id="60955at2759"/>
<accession>A0A167WAP4</accession>
<feature type="compositionally biased region" description="Pro residues" evidence="7">
    <location>
        <begin position="13"/>
        <end position="28"/>
    </location>
</feature>
<feature type="compositionally biased region" description="Basic and acidic residues" evidence="7">
    <location>
        <begin position="804"/>
        <end position="815"/>
    </location>
</feature>
<keyword evidence="3" id="KW-0677">Repeat</keyword>
<feature type="repeat" description="WD" evidence="6">
    <location>
        <begin position="243"/>
        <end position="278"/>
    </location>
</feature>
<gene>
    <name evidence="8" type="ORF">AAP_04928</name>
</gene>
<evidence type="ECO:0000313" key="9">
    <source>
        <dbReference type="Proteomes" id="UP000242877"/>
    </source>
</evidence>
<feature type="region of interest" description="Disordered" evidence="7">
    <location>
        <begin position="1169"/>
        <end position="1192"/>
    </location>
</feature>
<dbReference type="InterPro" id="IPR019775">
    <property type="entry name" value="WD40_repeat_CS"/>
</dbReference>
<feature type="region of interest" description="Disordered" evidence="7">
    <location>
        <begin position="1"/>
        <end position="31"/>
    </location>
</feature>
<feature type="repeat" description="WD" evidence="6">
    <location>
        <begin position="191"/>
        <end position="233"/>
    </location>
</feature>
<dbReference type="InterPro" id="IPR015943">
    <property type="entry name" value="WD40/YVTN_repeat-like_dom_sf"/>
</dbReference>
<evidence type="ECO:0000256" key="6">
    <source>
        <dbReference type="PROSITE-ProRule" id="PRU00221"/>
    </source>
</evidence>
<feature type="region of interest" description="Disordered" evidence="7">
    <location>
        <begin position="890"/>
        <end position="941"/>
    </location>
</feature>
<dbReference type="PROSITE" id="PS50082">
    <property type="entry name" value="WD_REPEATS_2"/>
    <property type="match status" value="3"/>
</dbReference>
<dbReference type="GO" id="GO:0005829">
    <property type="term" value="C:cytosol"/>
    <property type="evidence" value="ECO:0007669"/>
    <property type="project" value="TreeGrafter"/>
</dbReference>
<dbReference type="PROSITE" id="PS50294">
    <property type="entry name" value="WD_REPEATS_REGION"/>
    <property type="match status" value="2"/>
</dbReference>
<feature type="compositionally biased region" description="Polar residues" evidence="7">
    <location>
        <begin position="918"/>
        <end position="927"/>
    </location>
</feature>
<dbReference type="GO" id="GO:0016239">
    <property type="term" value="P:positive regulation of macroautophagy"/>
    <property type="evidence" value="ECO:0007669"/>
    <property type="project" value="TreeGrafter"/>
</dbReference>
<protein>
    <submittedName>
        <fullName evidence="8">WD repeat-containing protein</fullName>
    </submittedName>
</protein>
<dbReference type="AlphaFoldDB" id="A0A167WAP4"/>
<dbReference type="Pfam" id="PF00400">
    <property type="entry name" value="WD40"/>
    <property type="match status" value="3"/>
</dbReference>
<dbReference type="Proteomes" id="UP000242877">
    <property type="component" value="Unassembled WGS sequence"/>
</dbReference>
<evidence type="ECO:0000256" key="7">
    <source>
        <dbReference type="SAM" id="MobiDB-lite"/>
    </source>
</evidence>
<sequence>MHNSPNGRGREAPAPPPAPPLPAPPLPPQRYTHRATSALARIAQPFFIGSRPPSPHRSAPNLAEVDSTARVGSSSISSQSVSHSTGIPIASLDRSPDCTRAVVAGREVFKIIRVSPDNCSEEFNIRAAIINYSATHHGLVPAIPARHKDQLAINDVKWSHGDYAHIIATAAANGRVVVYDLNRAGVELARFHEHNRQVHKLAFSPFQGAWLLSGSQDESIRMWDLRTVSSERSAVNFGSKFKFDGHNDAVRDVRWSPVDGVEFAAATDSGVIQHWDVRKHNAPLLKINAHDKTCFCVDWHPDGKHILSGGADKLVKIWDFSTGNRKQKPCFQLRTPQAAVNVRWRPASATDSQGTTSWETTQFATGHDSDDPRVHIWDIRRPHLPFRQFYRHGREPSDLLWHSNDLLWTVGQEGTFNQSDIRFAPQVIDQRRPCTVAWSPNGEVLAFGQGRPRRRGIKKSFGVTEFIPSPKPSAQKTSFSASITEENTNDTFSQYSGKKRSNKPIQGRSSNSKLLGNTPEDGPPTVVPLTTTVSKTETVAASTQNGLIGSIQGATSDPAIFKYLAKNYSKLLEPTNHRTAECNALTKLCEQLDNNAMHTENIPSYRLAQTWRIIRDLVEKQVSVRPRLGLNEKPQGRRRFSVDESEDVVAQREKEKHLPSIAEVNSNNRDQAVLDQEVEKATASKAAMEVTPNAETVKPQLSSASSRPIQNSLLSYQARSLQASLTRRSTTDLTLHTGSNNLSEVKTSACQIIDEESISPRSFSPEPAPLRRDFLSEDIIGQRSAPRNISGRPDWHGSGAAGNDAHEGEVDSDKLSLAESPNLAKMMLSRSANSQSSKLYKTTTMHDSSESFRLFSTSTDSSMPAKSVAGSYSPGNNLREEIEGLPIRGGSLTSMRNNSHFDDPLAIGSPPKSERQDTLPTESSLYEESTAPPPNTAHLIRPSSPLPFLYESVTKSRLRSSLTECIISLERQNRAMLGPSEEGGSAEFLVRPETEDQPWSVQNLLKQAIMHYCSTSPVDIQSAAHLLHKLHTVFPPTEEFFPYQQRDFIFRAYNELLLRQQMFTTAVELRLLCATQLPCTICESLEPPREWVETYAAFENPPDSDDDIITQPHGSALWSWCQGCGHGAHTACQVAWLGEVELSEGGCPTPGCMHDCGFGQRRENYRTYQKNKKRASGTGDSAAKAGPFGFTRRDSWAKGESKAVERVRRVLGVGAGFGQQQFVDRDGDGAPGALKKVRVMAPER</sequence>
<comment type="caution">
    <text evidence="8">The sequence shown here is derived from an EMBL/GenBank/DDBJ whole genome shotgun (WGS) entry which is preliminary data.</text>
</comment>
<dbReference type="SUPFAM" id="SSF50978">
    <property type="entry name" value="WD40 repeat-like"/>
    <property type="match status" value="1"/>
</dbReference>
<evidence type="ECO:0000256" key="3">
    <source>
        <dbReference type="ARBA" id="ARBA00022737"/>
    </source>
</evidence>
<feature type="compositionally biased region" description="Low complexity" evidence="7">
    <location>
        <begin position="73"/>
        <end position="84"/>
    </location>
</feature>
<dbReference type="EMBL" id="AZGZ01000025">
    <property type="protein sequence ID" value="KZZ88605.1"/>
    <property type="molecule type" value="Genomic_DNA"/>
</dbReference>
<dbReference type="PANTHER" id="PTHR46200:SF1">
    <property type="entry name" value="GATOR COMPLEX PROTEIN WDR24"/>
    <property type="match status" value="1"/>
</dbReference>
<name>A0A167WAP4_9EURO</name>
<feature type="compositionally biased region" description="Polar residues" evidence="7">
    <location>
        <begin position="503"/>
        <end position="515"/>
    </location>
</feature>
<dbReference type="PROSITE" id="PS00678">
    <property type="entry name" value="WD_REPEATS_1"/>
    <property type="match status" value="2"/>
</dbReference>
<reference evidence="8 9" key="1">
    <citation type="journal article" date="2016" name="Genome Biol. Evol.">
        <title>Divergent and convergent evolution of fungal pathogenicity.</title>
        <authorList>
            <person name="Shang Y."/>
            <person name="Xiao G."/>
            <person name="Zheng P."/>
            <person name="Cen K."/>
            <person name="Zhan S."/>
            <person name="Wang C."/>
        </authorList>
    </citation>
    <scope>NUCLEOTIDE SEQUENCE [LARGE SCALE GENOMIC DNA]</scope>
    <source>
        <strain evidence="8 9">ARSEF 7405</strain>
    </source>
</reference>